<evidence type="ECO:0000256" key="1">
    <source>
        <dbReference type="SAM" id="Phobius"/>
    </source>
</evidence>
<sequence>MKLATKLWISTALLLVLIFGIVGLSMWRFASMEAQRDSSPKMLSEKVTAACVWSKLADIAHAGNGY</sequence>
<accession>A0A420FS55</accession>
<evidence type="ECO:0000313" key="3">
    <source>
        <dbReference type="Proteomes" id="UP000283709"/>
    </source>
</evidence>
<dbReference type="EMBL" id="MCAS01000045">
    <property type="protein sequence ID" value="RKF35672.1"/>
    <property type="molecule type" value="Genomic_DNA"/>
</dbReference>
<comment type="caution">
    <text evidence="2">The sequence shown here is derived from an EMBL/GenBank/DDBJ whole genome shotgun (WGS) entry which is preliminary data.</text>
</comment>
<organism evidence="2 3">
    <name type="scientific">Paraburkholderia fungorum</name>
    <dbReference type="NCBI Taxonomy" id="134537"/>
    <lineage>
        <taxon>Bacteria</taxon>
        <taxon>Pseudomonadati</taxon>
        <taxon>Pseudomonadota</taxon>
        <taxon>Betaproteobacteria</taxon>
        <taxon>Burkholderiales</taxon>
        <taxon>Burkholderiaceae</taxon>
        <taxon>Paraburkholderia</taxon>
    </lineage>
</organism>
<dbReference type="RefSeq" id="WP_120348008.1">
    <property type="nucleotide sequence ID" value="NZ_MCAS01000045.1"/>
</dbReference>
<dbReference type="OrthoDB" id="10004950at2"/>
<gene>
    <name evidence="2" type="ORF">BCY88_08460</name>
</gene>
<evidence type="ECO:0000313" key="2">
    <source>
        <dbReference type="EMBL" id="RKF35672.1"/>
    </source>
</evidence>
<dbReference type="AlphaFoldDB" id="A0A420FS55"/>
<name>A0A420FS55_9BURK</name>
<dbReference type="Proteomes" id="UP000283709">
    <property type="component" value="Unassembled WGS sequence"/>
</dbReference>
<proteinExistence type="predicted"/>
<feature type="transmembrane region" description="Helical" evidence="1">
    <location>
        <begin position="7"/>
        <end position="30"/>
    </location>
</feature>
<keyword evidence="1" id="KW-0812">Transmembrane</keyword>
<reference evidence="2 3" key="1">
    <citation type="submission" date="2016-07" db="EMBL/GenBank/DDBJ databases">
        <title>Genome analysis of Burkholderia fungorum ES3-20.</title>
        <authorList>
            <person name="Xu D."/>
            <person name="Yao R."/>
            <person name="Zheng S."/>
        </authorList>
    </citation>
    <scope>NUCLEOTIDE SEQUENCE [LARGE SCALE GENOMIC DNA]</scope>
    <source>
        <strain evidence="2 3">ES3-20</strain>
    </source>
</reference>
<keyword evidence="1" id="KW-0472">Membrane</keyword>
<protein>
    <submittedName>
        <fullName evidence="2">Uncharacterized protein</fullName>
    </submittedName>
</protein>
<keyword evidence="1" id="KW-1133">Transmembrane helix</keyword>